<comment type="similarity">
    <text evidence="2">Belongs to the SusD family.</text>
</comment>
<dbReference type="InterPro" id="IPR033985">
    <property type="entry name" value="SusD-like_N"/>
</dbReference>
<keyword evidence="3" id="KW-0732">Signal</keyword>
<name>A0ABR7WXY9_9SPHI</name>
<dbReference type="Gene3D" id="1.25.40.390">
    <property type="match status" value="1"/>
</dbReference>
<evidence type="ECO:0000256" key="1">
    <source>
        <dbReference type="ARBA" id="ARBA00004442"/>
    </source>
</evidence>
<dbReference type="RefSeq" id="WP_191191686.1">
    <property type="nucleotide sequence ID" value="NZ_JACWMY010000016.1"/>
</dbReference>
<sequence length="616" mass="66446">MKKLSNKMIVVGSIATLAFSMSCKKFLEKTPTGALNQIVLANKAGVDGLLIGAYALADGVYNGQAGATWATGTDNWIYGSVGGDDAHKGSTPGDQPSAADIEARTQNGVNDYLDPKWRMNFAGVQRANDVIREIPLVKDGSMSAANIAQATAEARFLRGFYHFELAKLWRNVPYADESITYDAGNYKIGNPGPIWDKIAADFAAAAAVLPETQPQVGRANKWAALAFQAKALMYDHKYPAAFTILKDVIANGKTAGGVKYALVNYGDNFNPSKKNGSEGVFVVQTSVKDGANGLNGNAGSTLNFAAGGPASCCGFFQPSFSFVNAFKTDAVTGLPLLDTYNDSDLKNDQGIPESDLYFPSTASVDPRLDWSAGRRGIPYLDWGTHPGKSWARDQDDGGPYSPIKNVYYKAAQATTSDTYGGWAANQSTSNSYNAIRFADVILWAAECAVETGDLAGAEAYVNQIRARAMKTESWVKGKLVDYGLNDKGVKVASKPIVDDTQYAANYKVEKYTGQFAANGAAFARKAIQFERRLEFGMEGHRFFDLQRWDGITGGPMGNGFMGAAINFYLDHENHVPNFPILLLKQAKFTVGKNELYPIPQAQIDITAGSIKQNPGY</sequence>
<evidence type="ECO:0000256" key="3">
    <source>
        <dbReference type="ARBA" id="ARBA00022729"/>
    </source>
</evidence>
<evidence type="ECO:0000313" key="9">
    <source>
        <dbReference type="Proteomes" id="UP000606600"/>
    </source>
</evidence>
<accession>A0ABR7WXY9</accession>
<dbReference type="EMBL" id="JACWMY010000016">
    <property type="protein sequence ID" value="MBD1367053.1"/>
    <property type="molecule type" value="Genomic_DNA"/>
</dbReference>
<keyword evidence="5" id="KW-0998">Cell outer membrane</keyword>
<evidence type="ECO:0000256" key="2">
    <source>
        <dbReference type="ARBA" id="ARBA00006275"/>
    </source>
</evidence>
<dbReference type="SUPFAM" id="SSF48452">
    <property type="entry name" value="TPR-like"/>
    <property type="match status" value="1"/>
</dbReference>
<dbReference type="InterPro" id="IPR011990">
    <property type="entry name" value="TPR-like_helical_dom_sf"/>
</dbReference>
<comment type="caution">
    <text evidence="8">The sequence shown here is derived from an EMBL/GenBank/DDBJ whole genome shotgun (WGS) entry which is preliminary data.</text>
</comment>
<dbReference type="Proteomes" id="UP000606600">
    <property type="component" value="Unassembled WGS sequence"/>
</dbReference>
<comment type="subcellular location">
    <subcellularLocation>
        <location evidence="1">Cell outer membrane</location>
    </subcellularLocation>
</comment>
<evidence type="ECO:0000256" key="5">
    <source>
        <dbReference type="ARBA" id="ARBA00023237"/>
    </source>
</evidence>
<evidence type="ECO:0000313" key="8">
    <source>
        <dbReference type="EMBL" id="MBD1367053.1"/>
    </source>
</evidence>
<evidence type="ECO:0000256" key="4">
    <source>
        <dbReference type="ARBA" id="ARBA00023136"/>
    </source>
</evidence>
<feature type="domain" description="RagB/SusD" evidence="6">
    <location>
        <begin position="279"/>
        <end position="616"/>
    </location>
</feature>
<dbReference type="PROSITE" id="PS51257">
    <property type="entry name" value="PROKAR_LIPOPROTEIN"/>
    <property type="match status" value="1"/>
</dbReference>
<protein>
    <submittedName>
        <fullName evidence="8">RagB/SusD family nutrient uptake outer membrane protein</fullName>
    </submittedName>
</protein>
<feature type="domain" description="SusD-like N-terminal" evidence="7">
    <location>
        <begin position="80"/>
        <end position="230"/>
    </location>
</feature>
<gene>
    <name evidence="8" type="ORF">IDJ77_24795</name>
</gene>
<keyword evidence="4" id="KW-0472">Membrane</keyword>
<dbReference type="Pfam" id="PF07980">
    <property type="entry name" value="SusD_RagB"/>
    <property type="match status" value="1"/>
</dbReference>
<organism evidence="8 9">
    <name type="scientific">Mucilaginibacter pankratovii</name>
    <dbReference type="NCBI Taxonomy" id="2772110"/>
    <lineage>
        <taxon>Bacteria</taxon>
        <taxon>Pseudomonadati</taxon>
        <taxon>Bacteroidota</taxon>
        <taxon>Sphingobacteriia</taxon>
        <taxon>Sphingobacteriales</taxon>
        <taxon>Sphingobacteriaceae</taxon>
        <taxon>Mucilaginibacter</taxon>
    </lineage>
</organism>
<evidence type="ECO:0000259" key="7">
    <source>
        <dbReference type="Pfam" id="PF14322"/>
    </source>
</evidence>
<evidence type="ECO:0000259" key="6">
    <source>
        <dbReference type="Pfam" id="PF07980"/>
    </source>
</evidence>
<keyword evidence="9" id="KW-1185">Reference proteome</keyword>
<proteinExistence type="inferred from homology"/>
<reference evidence="8 9" key="1">
    <citation type="submission" date="2020-09" db="EMBL/GenBank/DDBJ databases">
        <title>Novel species of Mucilaginibacter isolated from a glacier on the Tibetan Plateau.</title>
        <authorList>
            <person name="Liu Q."/>
            <person name="Xin Y.-H."/>
        </authorList>
    </citation>
    <scope>NUCLEOTIDE SEQUENCE [LARGE SCALE GENOMIC DNA]</scope>
    <source>
        <strain evidence="8 9">ZT4R22</strain>
    </source>
</reference>
<dbReference type="Pfam" id="PF14322">
    <property type="entry name" value="SusD-like_3"/>
    <property type="match status" value="1"/>
</dbReference>
<dbReference type="InterPro" id="IPR012944">
    <property type="entry name" value="SusD_RagB_dom"/>
</dbReference>